<reference evidence="1 2" key="1">
    <citation type="journal article" date="2011" name="J. Bacteriol.">
        <title>Complete genome sequence of the dog commensal and human pathogen Capnocytophaga canimorsus strain 5.</title>
        <authorList>
            <person name="Manfredi P."/>
            <person name="Pagni M."/>
            <person name="Cornelis G.R."/>
        </authorList>
    </citation>
    <scope>NUCLEOTIDE SEQUENCE [LARGE SCALE GENOMIC DNA]</scope>
    <source>
        <strain evidence="2">5</strain>
    </source>
</reference>
<dbReference type="AlphaFoldDB" id="F9YTP2"/>
<accession>F9YTP2</accession>
<sequence length="38" mass="4463">MSLGYFFCSTVSASMIQKKINDFCQDNNHHTFYKTNQL</sequence>
<protein>
    <submittedName>
        <fullName evidence="1">Uncharacterized protein</fullName>
    </submittedName>
</protein>
<proteinExistence type="predicted"/>
<dbReference type="KEGG" id="ccm:Ccan_19710"/>
<name>F9YTP2_CAPCC</name>
<gene>
    <name evidence="1" type="ordered locus">Ccan_19710</name>
</gene>
<organism evidence="1 2">
    <name type="scientific">Capnocytophaga canimorsus (strain 5)</name>
    <dbReference type="NCBI Taxonomy" id="860228"/>
    <lineage>
        <taxon>Bacteria</taxon>
        <taxon>Pseudomonadati</taxon>
        <taxon>Bacteroidota</taxon>
        <taxon>Flavobacteriia</taxon>
        <taxon>Flavobacteriales</taxon>
        <taxon>Flavobacteriaceae</taxon>
        <taxon>Capnocytophaga</taxon>
    </lineage>
</organism>
<evidence type="ECO:0000313" key="2">
    <source>
        <dbReference type="Proteomes" id="UP000008895"/>
    </source>
</evidence>
<dbReference type="EMBL" id="CP002113">
    <property type="protein sequence ID" value="AEK24087.1"/>
    <property type="molecule type" value="Genomic_DNA"/>
</dbReference>
<dbReference type="HOGENOM" id="CLU_3326131_0_0_10"/>
<dbReference type="Proteomes" id="UP000008895">
    <property type="component" value="Chromosome"/>
</dbReference>
<keyword evidence="2" id="KW-1185">Reference proteome</keyword>
<evidence type="ECO:0000313" key="1">
    <source>
        <dbReference type="EMBL" id="AEK24087.1"/>
    </source>
</evidence>